<evidence type="ECO:0000256" key="1">
    <source>
        <dbReference type="SAM" id="Phobius"/>
    </source>
</evidence>
<reference evidence="2 3" key="1">
    <citation type="submission" date="2019-06" db="EMBL/GenBank/DDBJ databases">
        <title>Sequencing the genomes of 1000 actinobacteria strains.</title>
        <authorList>
            <person name="Klenk H.-P."/>
        </authorList>
    </citation>
    <scope>NUCLEOTIDE SEQUENCE [LARGE SCALE GENOMIC DNA]</scope>
    <source>
        <strain evidence="2 3">DSM 102200</strain>
    </source>
</reference>
<name>A0A543CE86_9ACTN</name>
<dbReference type="EMBL" id="VFOZ01000001">
    <property type="protein sequence ID" value="TQL95408.1"/>
    <property type="molecule type" value="Genomic_DNA"/>
</dbReference>
<organism evidence="2 3">
    <name type="scientific">Actinoallomurus bryophytorum</name>
    <dbReference type="NCBI Taxonomy" id="1490222"/>
    <lineage>
        <taxon>Bacteria</taxon>
        <taxon>Bacillati</taxon>
        <taxon>Actinomycetota</taxon>
        <taxon>Actinomycetes</taxon>
        <taxon>Streptosporangiales</taxon>
        <taxon>Thermomonosporaceae</taxon>
        <taxon>Actinoallomurus</taxon>
    </lineage>
</organism>
<evidence type="ECO:0000313" key="2">
    <source>
        <dbReference type="EMBL" id="TQL95408.1"/>
    </source>
</evidence>
<keyword evidence="3" id="KW-1185">Reference proteome</keyword>
<keyword evidence="1" id="KW-1133">Transmembrane helix</keyword>
<keyword evidence="1" id="KW-0472">Membrane</keyword>
<dbReference type="RefSeq" id="WP_141953561.1">
    <property type="nucleotide sequence ID" value="NZ_VFOZ01000001.1"/>
</dbReference>
<protein>
    <submittedName>
        <fullName evidence="2">Uncharacterized protein</fullName>
    </submittedName>
</protein>
<comment type="caution">
    <text evidence="2">The sequence shown here is derived from an EMBL/GenBank/DDBJ whole genome shotgun (WGS) entry which is preliminary data.</text>
</comment>
<dbReference type="Proteomes" id="UP000316096">
    <property type="component" value="Unassembled WGS sequence"/>
</dbReference>
<accession>A0A543CE86</accession>
<feature type="transmembrane region" description="Helical" evidence="1">
    <location>
        <begin position="46"/>
        <end position="66"/>
    </location>
</feature>
<proteinExistence type="predicted"/>
<evidence type="ECO:0000313" key="3">
    <source>
        <dbReference type="Proteomes" id="UP000316096"/>
    </source>
</evidence>
<gene>
    <name evidence="2" type="ORF">FB559_0911</name>
</gene>
<keyword evidence="1" id="KW-0812">Transmembrane</keyword>
<dbReference type="AlphaFoldDB" id="A0A543CE86"/>
<sequence>MLVLIAVGVAVFIGIRSERARQAHYMWSNYKDRLASMRGLRMKETMNAVLGVCALIAVVVIVTGIGG</sequence>